<comment type="subcellular location">
    <subcellularLocation>
        <location evidence="10">Endomembrane system</location>
        <topology evidence="10">Single-pass membrane protein</topology>
    </subcellularLocation>
    <subcellularLocation>
        <location evidence="1">Membrane</location>
        <topology evidence="1">Single-pass type I membrane protein</topology>
    </subcellularLocation>
</comment>
<dbReference type="Pfam" id="PF02225">
    <property type="entry name" value="PA"/>
    <property type="match status" value="1"/>
</dbReference>
<dbReference type="EMBL" id="GL983453">
    <property type="protein sequence ID" value="EGR33420.1"/>
    <property type="molecule type" value="Genomic_DNA"/>
</dbReference>
<evidence type="ECO:0000256" key="12">
    <source>
        <dbReference type="SAM" id="SignalP"/>
    </source>
</evidence>
<evidence type="ECO:0000256" key="9">
    <source>
        <dbReference type="ARBA" id="ARBA00023180"/>
    </source>
</evidence>
<organism evidence="15 16">
    <name type="scientific">Ichthyophthirius multifiliis</name>
    <name type="common">White spot disease agent</name>
    <name type="synonym">Ich</name>
    <dbReference type="NCBI Taxonomy" id="5932"/>
    <lineage>
        <taxon>Eukaryota</taxon>
        <taxon>Sar</taxon>
        <taxon>Alveolata</taxon>
        <taxon>Ciliophora</taxon>
        <taxon>Intramacronucleata</taxon>
        <taxon>Oligohymenophorea</taxon>
        <taxon>Hymenostomatida</taxon>
        <taxon>Ophryoglenina</taxon>
        <taxon>Ichthyophthirius</taxon>
    </lineage>
</organism>
<keyword evidence="4 12" id="KW-0732">Signal</keyword>
<evidence type="ECO:0000256" key="6">
    <source>
        <dbReference type="ARBA" id="ARBA00022837"/>
    </source>
</evidence>
<dbReference type="STRING" id="857967.G0QMY7"/>
<evidence type="ECO:0000256" key="4">
    <source>
        <dbReference type="ARBA" id="ARBA00022729"/>
    </source>
</evidence>
<feature type="domain" description="Vacuolar sorting receptor thioredoxin-like" evidence="14">
    <location>
        <begin position="240"/>
        <end position="395"/>
    </location>
</feature>
<accession>G0QMY7</accession>
<keyword evidence="3 11" id="KW-0812">Transmembrane</keyword>
<sequence length="487" mass="56088">MYIHNLLIIILLTTYQISQVQANLIILGPQEIKKEIQDLDKDKSELIQYSIGNFGFVPYGKRIIGELIVADPYKGCTEIVKPQTDQLDQTNTSIYFLLIERGECSFVTKAYNAQLIGASVVIFVKKKNYLFYKKIKIKVDDNPNENASKVLIGDDGMGEQIQIPSIIIGYKVGKALKKWLENKQNQGKVQLSIEFVEQKFEQTNYKIWISLPSKYANRLIYQTSKIQKKIGENKLFFEPVYQIFSLLEQEQNENCIQKGKFCAKDPDLPTEKGKIPTSSTIATGADIVNEVIRQLCIFQQESSLWWDYWRNFAIQCNKPQLYKECSYQITMTMENVNVEVLEQCVKANSESNSPLLSKQLLLQEQFKIRGWPSLTINNQIYRGNIIPDNIFEALCNSIQKPEGNCLTYTQDFIGKNDFDDIGSGNQRMSIWVILLITFIGLIAVFALLGFFYRKFIKKEMSQEMNQQVNQMVSQYIAFYESRGKNGE</sequence>
<evidence type="ECO:0000256" key="5">
    <source>
        <dbReference type="ARBA" id="ARBA00022737"/>
    </source>
</evidence>
<evidence type="ECO:0000256" key="7">
    <source>
        <dbReference type="ARBA" id="ARBA00022989"/>
    </source>
</evidence>
<feature type="signal peptide" evidence="12">
    <location>
        <begin position="1"/>
        <end position="22"/>
    </location>
</feature>
<dbReference type="InParanoid" id="G0QMY7"/>
<dbReference type="SUPFAM" id="SSF52025">
    <property type="entry name" value="PA domain"/>
    <property type="match status" value="1"/>
</dbReference>
<keyword evidence="9" id="KW-0325">Glycoprotein</keyword>
<dbReference type="OrthoDB" id="10045365at2759"/>
<dbReference type="GO" id="GO:0016020">
    <property type="term" value="C:membrane"/>
    <property type="evidence" value="ECO:0007669"/>
    <property type="project" value="UniProtKB-SubCell"/>
</dbReference>
<evidence type="ECO:0000256" key="8">
    <source>
        <dbReference type="ARBA" id="ARBA00023136"/>
    </source>
</evidence>
<evidence type="ECO:0000259" key="13">
    <source>
        <dbReference type="Pfam" id="PF02225"/>
    </source>
</evidence>
<dbReference type="Pfam" id="PF25011">
    <property type="entry name" value="VSR_TRX"/>
    <property type="match status" value="1"/>
</dbReference>
<keyword evidence="8 11" id="KW-0472">Membrane</keyword>
<dbReference type="GO" id="GO:0012505">
    <property type="term" value="C:endomembrane system"/>
    <property type="evidence" value="ECO:0007669"/>
    <property type="project" value="UniProtKB-SubCell"/>
</dbReference>
<evidence type="ECO:0000259" key="14">
    <source>
        <dbReference type="Pfam" id="PF25011"/>
    </source>
</evidence>
<dbReference type="Gene3D" id="3.50.30.30">
    <property type="match status" value="1"/>
</dbReference>
<dbReference type="eggNOG" id="ENOG502QQUF">
    <property type="taxonomic scope" value="Eukaryota"/>
</dbReference>
<feature type="chain" id="PRO_5003407758" evidence="12">
    <location>
        <begin position="23"/>
        <end position="487"/>
    </location>
</feature>
<gene>
    <name evidence="15" type="ORF">IMG5_053750</name>
</gene>
<dbReference type="InterPro" id="IPR046450">
    <property type="entry name" value="PA_dom_sf"/>
</dbReference>
<dbReference type="InterPro" id="IPR003137">
    <property type="entry name" value="PA_domain"/>
</dbReference>
<dbReference type="InterPro" id="IPR056858">
    <property type="entry name" value="VSR_TRX"/>
</dbReference>
<dbReference type="RefSeq" id="XP_004037406.1">
    <property type="nucleotide sequence ID" value="XM_004037358.1"/>
</dbReference>
<protein>
    <submittedName>
        <fullName evidence="15">Pa domain protein</fullName>
    </submittedName>
</protein>
<keyword evidence="5" id="KW-0677">Repeat</keyword>
<dbReference type="PANTHER" id="PTHR22702:SF1">
    <property type="entry name" value="PROTEASE-ASSOCIATED DOMAIN-CONTAINING PROTEIN 1"/>
    <property type="match status" value="1"/>
</dbReference>
<proteinExistence type="predicted"/>
<name>G0QMY7_ICHMU</name>
<feature type="domain" description="PA" evidence="13">
    <location>
        <begin position="65"/>
        <end position="176"/>
    </location>
</feature>
<evidence type="ECO:0000256" key="10">
    <source>
        <dbReference type="ARBA" id="ARBA00037847"/>
    </source>
</evidence>
<keyword evidence="6" id="KW-0106">Calcium</keyword>
<evidence type="ECO:0000313" key="15">
    <source>
        <dbReference type="EMBL" id="EGR33420.1"/>
    </source>
</evidence>
<reference evidence="15 16" key="1">
    <citation type="submission" date="2011-07" db="EMBL/GenBank/DDBJ databases">
        <authorList>
            <person name="Coyne R."/>
            <person name="Brami D."/>
            <person name="Johnson J."/>
            <person name="Hostetler J."/>
            <person name="Hannick L."/>
            <person name="Clark T."/>
            <person name="Cassidy-Hanley D."/>
            <person name="Inman J."/>
        </authorList>
    </citation>
    <scope>NUCLEOTIDE SEQUENCE [LARGE SCALE GENOMIC DNA]</scope>
    <source>
        <strain evidence="15 16">G5</strain>
    </source>
</reference>
<dbReference type="AlphaFoldDB" id="G0QMY7"/>
<dbReference type="PANTHER" id="PTHR22702">
    <property type="entry name" value="PROTEASE-ASSOCIATED DOMAIN-CONTAINING PROTEIN"/>
    <property type="match status" value="1"/>
</dbReference>
<evidence type="ECO:0000256" key="1">
    <source>
        <dbReference type="ARBA" id="ARBA00004479"/>
    </source>
</evidence>
<evidence type="ECO:0000313" key="16">
    <source>
        <dbReference type="Proteomes" id="UP000008983"/>
    </source>
</evidence>
<evidence type="ECO:0000256" key="3">
    <source>
        <dbReference type="ARBA" id="ARBA00022692"/>
    </source>
</evidence>
<evidence type="ECO:0000256" key="11">
    <source>
        <dbReference type="SAM" id="Phobius"/>
    </source>
</evidence>
<dbReference type="OMA" id="DRGICTF"/>
<dbReference type="GeneID" id="14909595"/>
<dbReference type="Proteomes" id="UP000008983">
    <property type="component" value="Unassembled WGS sequence"/>
</dbReference>
<keyword evidence="16" id="KW-1185">Reference proteome</keyword>
<keyword evidence="7 11" id="KW-1133">Transmembrane helix</keyword>
<feature type="transmembrane region" description="Helical" evidence="11">
    <location>
        <begin position="430"/>
        <end position="452"/>
    </location>
</feature>
<keyword evidence="2" id="KW-0245">EGF-like domain</keyword>
<evidence type="ECO:0000256" key="2">
    <source>
        <dbReference type="ARBA" id="ARBA00022536"/>
    </source>
</evidence>